<dbReference type="GO" id="GO:0000166">
    <property type="term" value="F:nucleotide binding"/>
    <property type="evidence" value="ECO:0007669"/>
    <property type="project" value="InterPro"/>
</dbReference>
<feature type="transmembrane region" description="Helical" evidence="7">
    <location>
        <begin position="282"/>
        <end position="307"/>
    </location>
</feature>
<dbReference type="Gene3D" id="3.40.1110.10">
    <property type="entry name" value="Calcium-transporting ATPase, cytoplasmic domain N"/>
    <property type="match status" value="1"/>
</dbReference>
<keyword evidence="6 7" id="KW-0472">Membrane</keyword>
<dbReference type="GO" id="GO:0009190">
    <property type="term" value="P:cyclic nucleotide biosynthetic process"/>
    <property type="evidence" value="ECO:0007669"/>
    <property type="project" value="InterPro"/>
</dbReference>
<evidence type="ECO:0000256" key="6">
    <source>
        <dbReference type="ARBA" id="ARBA00023136"/>
    </source>
</evidence>
<protein>
    <recommendedName>
        <fullName evidence="8">Guanylate cyclase domain-containing protein</fullName>
    </recommendedName>
</protein>
<feature type="transmembrane region" description="Helical" evidence="7">
    <location>
        <begin position="1802"/>
        <end position="1820"/>
    </location>
</feature>
<dbReference type="SUPFAM" id="SSF56784">
    <property type="entry name" value="HAD-like"/>
    <property type="match status" value="1"/>
</dbReference>
<evidence type="ECO:0000256" key="2">
    <source>
        <dbReference type="ARBA" id="ARBA00022692"/>
    </source>
</evidence>
<dbReference type="GO" id="GO:0046872">
    <property type="term" value="F:metal ion binding"/>
    <property type="evidence" value="ECO:0007669"/>
    <property type="project" value="UniProtKB-KW"/>
</dbReference>
<dbReference type="InterPro" id="IPR008250">
    <property type="entry name" value="ATPase_P-typ_transduc_dom_A_sf"/>
</dbReference>
<reference evidence="9" key="1">
    <citation type="submission" date="2021-09" db="EMBL/GenBank/DDBJ databases">
        <authorList>
            <consortium name="AG Swart"/>
            <person name="Singh M."/>
            <person name="Singh A."/>
            <person name="Seah K."/>
            <person name="Emmerich C."/>
        </authorList>
    </citation>
    <scope>NUCLEOTIDE SEQUENCE</scope>
    <source>
        <strain evidence="9">ATCC30299</strain>
    </source>
</reference>
<feature type="transmembrane region" description="Helical" evidence="7">
    <location>
        <begin position="319"/>
        <end position="342"/>
    </location>
</feature>
<feature type="transmembrane region" description="Helical" evidence="7">
    <location>
        <begin position="1209"/>
        <end position="1230"/>
    </location>
</feature>
<dbReference type="CDD" id="cd07302">
    <property type="entry name" value="CHD"/>
    <property type="match status" value="2"/>
</dbReference>
<dbReference type="PANTHER" id="PTHR24092">
    <property type="entry name" value="PROBABLE PHOSPHOLIPID-TRANSPORTING ATPASE"/>
    <property type="match status" value="1"/>
</dbReference>
<feature type="transmembrane region" description="Helical" evidence="7">
    <location>
        <begin position="82"/>
        <end position="101"/>
    </location>
</feature>
<dbReference type="GO" id="GO:0140326">
    <property type="term" value="F:ATPase-coupled intramembrane lipid transporter activity"/>
    <property type="evidence" value="ECO:0007669"/>
    <property type="project" value="TreeGrafter"/>
</dbReference>
<evidence type="ECO:0000256" key="1">
    <source>
        <dbReference type="ARBA" id="ARBA00004141"/>
    </source>
</evidence>
<feature type="transmembrane region" description="Helical" evidence="7">
    <location>
        <begin position="1065"/>
        <end position="1084"/>
    </location>
</feature>
<dbReference type="Pfam" id="PF16209">
    <property type="entry name" value="PhoLip_ATPase_N"/>
    <property type="match status" value="1"/>
</dbReference>
<comment type="subcellular location">
    <subcellularLocation>
        <location evidence="1">Membrane</location>
        <topology evidence="1">Multi-pass membrane protein</topology>
    </subcellularLocation>
</comment>
<evidence type="ECO:0000259" key="8">
    <source>
        <dbReference type="PROSITE" id="PS50125"/>
    </source>
</evidence>
<keyword evidence="4" id="KW-0460">Magnesium</keyword>
<dbReference type="GO" id="GO:0035556">
    <property type="term" value="P:intracellular signal transduction"/>
    <property type="evidence" value="ECO:0007669"/>
    <property type="project" value="InterPro"/>
</dbReference>
<feature type="transmembrane region" description="Helical" evidence="7">
    <location>
        <begin position="957"/>
        <end position="974"/>
    </location>
</feature>
<dbReference type="InterPro" id="IPR036412">
    <property type="entry name" value="HAD-like_sf"/>
</dbReference>
<dbReference type="PROSITE" id="PS50125">
    <property type="entry name" value="GUANYLATE_CYCLASE_2"/>
    <property type="match status" value="2"/>
</dbReference>
<dbReference type="Gene3D" id="2.70.150.10">
    <property type="entry name" value="Calcium-transporting ATPase, cytoplasmic transduction domain A"/>
    <property type="match status" value="1"/>
</dbReference>
<dbReference type="InterPro" id="IPR001054">
    <property type="entry name" value="A/G_cyclase"/>
</dbReference>
<proteinExistence type="predicted"/>
<dbReference type="InterPro" id="IPR029787">
    <property type="entry name" value="Nucleotide_cyclase"/>
</dbReference>
<feature type="transmembrane region" description="Helical" evidence="7">
    <location>
        <begin position="1039"/>
        <end position="1058"/>
    </location>
</feature>
<feature type="transmembrane region" description="Helical" evidence="7">
    <location>
        <begin position="1311"/>
        <end position="1331"/>
    </location>
</feature>
<dbReference type="SMART" id="SM00044">
    <property type="entry name" value="CYCc"/>
    <property type="match status" value="2"/>
</dbReference>
<keyword evidence="2 7" id="KW-0812">Transmembrane</keyword>
<keyword evidence="10" id="KW-1185">Reference proteome</keyword>
<feature type="transmembrane region" description="Helical" evidence="7">
    <location>
        <begin position="1104"/>
        <end position="1123"/>
    </location>
</feature>
<feature type="transmembrane region" description="Helical" evidence="7">
    <location>
        <begin position="1271"/>
        <end position="1299"/>
    </location>
</feature>
<dbReference type="SUPFAM" id="SSF81665">
    <property type="entry name" value="Calcium ATPase, transmembrane domain M"/>
    <property type="match status" value="1"/>
</dbReference>
<evidence type="ECO:0000313" key="9">
    <source>
        <dbReference type="EMBL" id="CAG9325165.1"/>
    </source>
</evidence>
<dbReference type="Pfam" id="PF00211">
    <property type="entry name" value="Guanylate_cyc"/>
    <property type="match status" value="2"/>
</dbReference>
<keyword evidence="5 7" id="KW-1133">Transmembrane helix</keyword>
<gene>
    <name evidence="9" type="ORF">BSTOLATCC_MIC37911</name>
</gene>
<feature type="transmembrane region" description="Helical" evidence="7">
    <location>
        <begin position="1776"/>
        <end position="1796"/>
    </location>
</feature>
<dbReference type="InterPro" id="IPR023298">
    <property type="entry name" value="ATPase_P-typ_TM_dom_sf"/>
</dbReference>
<dbReference type="SUPFAM" id="SSF55073">
    <property type="entry name" value="Nucleotide cyclase"/>
    <property type="match status" value="2"/>
</dbReference>
<feature type="transmembrane region" description="Helical" evidence="7">
    <location>
        <begin position="1873"/>
        <end position="1898"/>
    </location>
</feature>
<evidence type="ECO:0000256" key="3">
    <source>
        <dbReference type="ARBA" id="ARBA00022723"/>
    </source>
</evidence>
<dbReference type="GO" id="GO:0045332">
    <property type="term" value="P:phospholipid translocation"/>
    <property type="evidence" value="ECO:0007669"/>
    <property type="project" value="TreeGrafter"/>
</dbReference>
<dbReference type="Pfam" id="PF16212">
    <property type="entry name" value="PhoLip_ATPase_C"/>
    <property type="match status" value="1"/>
</dbReference>
<dbReference type="GO" id="GO:0005886">
    <property type="term" value="C:plasma membrane"/>
    <property type="evidence" value="ECO:0007669"/>
    <property type="project" value="TreeGrafter"/>
</dbReference>
<dbReference type="InterPro" id="IPR032631">
    <property type="entry name" value="P-type_ATPase_N"/>
</dbReference>
<feature type="transmembrane region" description="Helical" evidence="7">
    <location>
        <begin position="1004"/>
        <end position="1027"/>
    </location>
</feature>
<dbReference type="Gene3D" id="3.30.70.1230">
    <property type="entry name" value="Nucleotide cyclase"/>
    <property type="match status" value="2"/>
</dbReference>
<dbReference type="SUPFAM" id="SSF81653">
    <property type="entry name" value="Calcium ATPase, transduction domain A"/>
    <property type="match status" value="1"/>
</dbReference>
<dbReference type="Proteomes" id="UP001162131">
    <property type="component" value="Unassembled WGS sequence"/>
</dbReference>
<evidence type="ECO:0000256" key="7">
    <source>
        <dbReference type="SAM" id="Phobius"/>
    </source>
</evidence>
<comment type="caution">
    <text evidence="9">The sequence shown here is derived from an EMBL/GenBank/DDBJ whole genome shotgun (WGS) entry which is preliminary data.</text>
</comment>
<feature type="domain" description="Guanylate cyclase" evidence="8">
    <location>
        <begin position="1981"/>
        <end position="2111"/>
    </location>
</feature>
<dbReference type="InterPro" id="IPR023214">
    <property type="entry name" value="HAD_sf"/>
</dbReference>
<sequence>MSLSSNLDPDKKKNENWRYIHLLGNSKNPNKGYQKNQITTYRYTFLNFFPKNIRDQFRNYAYYWYLIDPISQLIENPNSYDWTSILPIALLLIFTFMFDAYRDIRNHKNDKKVNEKIFEIWDGLQFRQTKSENICVGDIILLNENDYAPADILIICIGENEKECYVEKSGFIGGTDIKVKKPIKDVQRLFDTIDIDEASTILGRINGKIKIPDSSSKDIKGTFKMSINPDHTEISSENFIQQWSYIIETSWILGVVIYTGNETSVSVSLREKYRISTIEKQLNIWVLWIGSIYFCFVIASFLVNLLIYGTKYDDNSRSLFLTTTFVLNRHVHIFLYVILPIIRFIQIWRLSKTYPGVTFHSSKALDELGQVEYILTDRSGTITKNKLMISSCMVNDAVYINTKTQLPDQKTDTSPFHTGNFLIDSANRRISNENLSFYTLKNELIGSQNRRGDVYNFIMCMAICNQFFPKISRKCISISADDRTLVETAGQLGIQLVSRTHKECLVNILGNIKVLDIIAYRPFSAKNKKNRIIVFDESTKETILYVKGTKESMNELFDLSNEDKLNIEENLYTFNLLGKRLIFMGYKVLTEKEIKYFSFAYKNAKRSPVNSEGRIESIFESLEQKLKFLGCITIEDKISKKTKNAVSLLTQAGIKFWLMSGDDEEITLTTAISANMFDLNASIARLASYSSHLECHMDMIEHVKRFILHVGEDMTDINPLSIPKEFGKAPLHSSQKLLSVPNLSEIDQNWTPKLSGIIEKKNIGREKSAVNNIHPFLAQLTTINLSSPLKMTFNPESVFFVLSVDARSITHELGSEENRKLFCALLSAANCVCFHSLLPGHKRQIASLLKNNFSYKPTFLTIGDGAGDVGMIKKGHVGIGIEGKKWGFAADAGDIAVKDFSQIKDLILFEGHWNYVKISNVILIYLFSSFMHTYIIFFYTFVKVAGGNAIFSIGMTWYYYGFLTAIPLIIIGIFDEDVEGHQIAKFPEIHNVGLHKLILTSKKLILISIKALIQSLLIFYMVLYCGILNNDGYTENGAYMSLVMHISLYGSFLAYLILETYSYSFISIIGYIISIISLIVYLEIMSEVPSSHMFGNLEMTNTSPLLFCQFFFIPLICLIVNYATKCYEIMFYPGFIDFIRSKFNGKLFFEAKSRVDLFNGRLDKVYKESKKLRNTKIKKEFTINKWILRFWDESTEKDYQNEKIEETLIIYRAFIMYRFIVILSIFIYVWSDEIDDTTLGPFFTVTAFIYAGFVAFSFISHFKYQRKTITLLMNLCDIIMIIIHSFVLGFQIPTIYLSWPSVIFIGSCTDWTTTIFSSLSASVFICISAYIHTSNLDGLTSTEAFISGTEFTIIYSAIWISSAIIGYSVERYNREKFILLKKVENEVEKSKQVLDCVLPDFVRKRVKDGARYIADDQGTATVLFCDIHNFEDIVDAYPLYELTAFLDNVYRQFDNLCEIIGVTKVETVGKTYMACAGIKDSEAELDWIIQSVPHARRAVEMGLAMIKAAEKIKLKSGGSLQVKVGIHSGPVTAGVVGFHKPQFSLVGDTVNTASRMSSTNQDPNTIQISEETYNSIEEKDDFAFAKRQVEAKGKGFITAYTVRESELNDLPLFSFGDPDFVMTNSMHSVRKRTMVEHAWSPERRPSVATGKEPRRRHATVTGVRRKSIALSPDAKKMPTLTPADGKRNSIVIPSAGRQSTLNSVEKRNSLFTSEARKQSIMTTLGVYDQSLLYKRRNTDKIDPIKFHPFSCRESNKERCLRIHIIEHSRWMLKIRILTAFICSLLLGIMKFILIQLSDNSNYNIISAIYFTSVLIWYISLWRIFARIYKSKYISWIMQVGYLTPIILVLIMRLNRKDEVEIVEVSYLLYCTLLSSQCICSFFKNIISTTILATIFIALDQMLIGGSANKYIYLISIISFEFAMLSISYFTEKTMRFNYALEDFAKKELEKTESLLKQMMPPHVYNNLKEETTTTDSLSQVTLLYADIVGFTEWSSQRTPDNIVGMLYELFSKFDMKCVEHKVYKVHTIGDCYVAMGFNGDIERNPGEECLKVIRFAESMVEIIEKVNAINNSKLNMRIGIHTGNIIGGIAGTNIVRYDIYGKDVLIANKIESNGAGGKILVSEAVKSLIEGYKPELYNFTFHKEIPIQAIKSKINAFWLDLD</sequence>
<evidence type="ECO:0000256" key="5">
    <source>
        <dbReference type="ARBA" id="ARBA00022989"/>
    </source>
</evidence>
<evidence type="ECO:0000313" key="10">
    <source>
        <dbReference type="Proteomes" id="UP001162131"/>
    </source>
</evidence>
<dbReference type="PANTHER" id="PTHR24092:SF218">
    <property type="entry name" value="PHOSPHOLIPID-TRANSPORTING ATPASE"/>
    <property type="match status" value="1"/>
</dbReference>
<dbReference type="SUPFAM" id="SSF81660">
    <property type="entry name" value="Metal cation-transporting ATPase, ATP-binding domain N"/>
    <property type="match status" value="1"/>
</dbReference>
<dbReference type="Gene3D" id="3.40.50.1000">
    <property type="entry name" value="HAD superfamily/HAD-like"/>
    <property type="match status" value="1"/>
</dbReference>
<dbReference type="InterPro" id="IPR032630">
    <property type="entry name" value="P_typ_ATPase_c"/>
</dbReference>
<keyword evidence="3" id="KW-0479">Metal-binding</keyword>
<feature type="transmembrane region" description="Helical" evidence="7">
    <location>
        <begin position="1910"/>
        <end position="1929"/>
    </location>
</feature>
<evidence type="ECO:0000256" key="4">
    <source>
        <dbReference type="ARBA" id="ARBA00022842"/>
    </source>
</evidence>
<dbReference type="EMBL" id="CAJZBQ010000037">
    <property type="protein sequence ID" value="CAG9325165.1"/>
    <property type="molecule type" value="Genomic_DNA"/>
</dbReference>
<feature type="transmembrane region" description="Helical" evidence="7">
    <location>
        <begin position="1242"/>
        <end position="1259"/>
    </location>
</feature>
<organism evidence="9 10">
    <name type="scientific">Blepharisma stoltei</name>
    <dbReference type="NCBI Taxonomy" id="1481888"/>
    <lineage>
        <taxon>Eukaryota</taxon>
        <taxon>Sar</taxon>
        <taxon>Alveolata</taxon>
        <taxon>Ciliophora</taxon>
        <taxon>Postciliodesmatophora</taxon>
        <taxon>Heterotrichea</taxon>
        <taxon>Heterotrichida</taxon>
        <taxon>Blepharismidae</taxon>
        <taxon>Blepharisma</taxon>
    </lineage>
</organism>
<name>A0AAU9JD12_9CILI</name>
<accession>A0AAU9JD12</accession>
<feature type="transmembrane region" description="Helical" evidence="7">
    <location>
        <begin position="1832"/>
        <end position="1853"/>
    </location>
</feature>
<feature type="transmembrane region" description="Helical" evidence="7">
    <location>
        <begin position="922"/>
        <end position="942"/>
    </location>
</feature>
<dbReference type="InterPro" id="IPR023299">
    <property type="entry name" value="ATPase_P-typ_cyto_dom_N"/>
</dbReference>
<feature type="domain" description="Guanylate cyclase" evidence="8">
    <location>
        <begin position="1421"/>
        <end position="1557"/>
    </location>
</feature>